<dbReference type="PANTHER" id="PTHR34383:SF3">
    <property type="entry name" value="POLYPHOSPHATE:AMP PHOSPHOTRANSFERASE"/>
    <property type="match status" value="1"/>
</dbReference>
<dbReference type="Pfam" id="PF03976">
    <property type="entry name" value="PPK2"/>
    <property type="match status" value="1"/>
</dbReference>
<protein>
    <submittedName>
        <fullName evidence="5">Polyphosphate:nucleotide phosphotransferase</fullName>
    </submittedName>
</protein>
<dbReference type="GO" id="GO:0008976">
    <property type="term" value="F:polyphosphate kinase activity"/>
    <property type="evidence" value="ECO:0007669"/>
    <property type="project" value="InterPro"/>
</dbReference>
<dbReference type="PANTHER" id="PTHR34383">
    <property type="entry name" value="POLYPHOSPHATE:AMP PHOSPHOTRANSFERASE-RELATED"/>
    <property type="match status" value="1"/>
</dbReference>
<reference evidence="5 6" key="1">
    <citation type="submission" date="2015-06" db="EMBL/GenBank/DDBJ databases">
        <title>Improved classification and identification of acetic acid bacteria using matrix-assisted laser desorption/ionization time-of-flight mass spectrometry; Gluconobacter nephelii and Gluconobacter uchimurae are later heterotypic synonyms of Gluconobacter japonicus and Gluconobacter oxydans, respectively.</title>
        <authorList>
            <person name="Li L."/>
            <person name="Cleenwerck I."/>
            <person name="De Vuyst L."/>
            <person name="Vandamme P."/>
        </authorList>
    </citation>
    <scope>NUCLEOTIDE SEQUENCE [LARGE SCALE GENOMIC DNA]</scope>
    <source>
        <strain evidence="5 6">LMG 1699</strain>
    </source>
</reference>
<dbReference type="Gene3D" id="3.40.50.300">
    <property type="entry name" value="P-loop containing nucleotide triphosphate hydrolases"/>
    <property type="match status" value="1"/>
</dbReference>
<dbReference type="EMBL" id="LHZX01000158">
    <property type="protein sequence ID" value="KXV72394.1"/>
    <property type="molecule type" value="Genomic_DNA"/>
</dbReference>
<comment type="similarity">
    <text evidence="1">Belongs to the polyphosphate kinase 2 (PPK2) family. Class I subfamily.</text>
</comment>
<dbReference type="AlphaFoldDB" id="A0A149UWY4"/>
<comment type="caution">
    <text evidence="5">The sequence shown here is derived from an EMBL/GenBank/DDBJ whole genome shotgun (WGS) entry which is preliminary data.</text>
</comment>
<evidence type="ECO:0000259" key="4">
    <source>
        <dbReference type="Pfam" id="PF03976"/>
    </source>
</evidence>
<name>A0A149UWY4_9PROT</name>
<organism evidence="5 6">
    <name type="scientific">Acetobacter malorum</name>
    <dbReference type="NCBI Taxonomy" id="178901"/>
    <lineage>
        <taxon>Bacteria</taxon>
        <taxon>Pseudomonadati</taxon>
        <taxon>Pseudomonadota</taxon>
        <taxon>Alphaproteobacteria</taxon>
        <taxon>Acetobacterales</taxon>
        <taxon>Acetobacteraceae</taxon>
        <taxon>Acetobacter</taxon>
    </lineage>
</organism>
<dbReference type="OrthoDB" id="9775224at2"/>
<evidence type="ECO:0000256" key="3">
    <source>
        <dbReference type="ARBA" id="ARBA00022777"/>
    </source>
</evidence>
<proteinExistence type="inferred from homology"/>
<dbReference type="InterPro" id="IPR027417">
    <property type="entry name" value="P-loop_NTPase"/>
</dbReference>
<dbReference type="InterPro" id="IPR022300">
    <property type="entry name" value="PPK2-rel_1"/>
</dbReference>
<dbReference type="InterPro" id="IPR016898">
    <property type="entry name" value="Polyphosphate_phosphotransfera"/>
</dbReference>
<dbReference type="Proteomes" id="UP000075377">
    <property type="component" value="Unassembled WGS sequence"/>
</dbReference>
<evidence type="ECO:0000256" key="1">
    <source>
        <dbReference type="ARBA" id="ARBA00009924"/>
    </source>
</evidence>
<keyword evidence="2 5" id="KW-0808">Transferase</keyword>
<evidence type="ECO:0000313" key="6">
    <source>
        <dbReference type="Proteomes" id="UP000075377"/>
    </source>
</evidence>
<dbReference type="RefSeq" id="WP_061498453.1">
    <property type="nucleotide sequence ID" value="NZ_LHZX01000158.1"/>
</dbReference>
<evidence type="ECO:0000313" key="5">
    <source>
        <dbReference type="EMBL" id="KXV72394.1"/>
    </source>
</evidence>
<dbReference type="PATRIC" id="fig|178901.14.peg.2108"/>
<evidence type="ECO:0000256" key="2">
    <source>
        <dbReference type="ARBA" id="ARBA00022679"/>
    </source>
</evidence>
<keyword evidence="3" id="KW-0418">Kinase</keyword>
<feature type="domain" description="Polyphosphate kinase-2-related" evidence="4">
    <location>
        <begin position="44"/>
        <end position="280"/>
    </location>
</feature>
<gene>
    <name evidence="5" type="ORF">AD951_01270</name>
</gene>
<dbReference type="SUPFAM" id="SSF52540">
    <property type="entry name" value="P-loop containing nucleoside triphosphate hydrolases"/>
    <property type="match status" value="1"/>
</dbReference>
<dbReference type="PIRSF" id="PIRSF028756">
    <property type="entry name" value="PPK2_prd"/>
    <property type="match status" value="1"/>
</dbReference>
<dbReference type="NCBIfam" id="TIGR03709">
    <property type="entry name" value="PPK2_rel_1"/>
    <property type="match status" value="1"/>
</dbReference>
<dbReference type="GO" id="GO:0006797">
    <property type="term" value="P:polyphosphate metabolic process"/>
    <property type="evidence" value="ECO:0007669"/>
    <property type="project" value="InterPro"/>
</dbReference>
<dbReference type="InterPro" id="IPR022488">
    <property type="entry name" value="PPK2-related"/>
</dbReference>
<sequence>MTGHDTHKLSRNILAALPARYRVDGTKPFHIADHDPEDDGGLGLDKAQGKALLKLSRKRLSELQELLYANGTTSMLIVLQGMDTAGKDGTIKHVMSGVNPAGVSVSSFKQPGPQELLHGFLWRVHIVAPSAGRIGIFNRSQYEDVLVTRVHPEMLEHEHLPGAINTDAFWQGRFEDIRHFEHYLARQGTVVLKFFLNISREEQRERLLARLDDKEKRWKFSTSDVKERQFWDKYQCAYEEAVGHTSRPYAPWFVVPSNHKWYARLVVMETIIDALEALKQKPPVMDPAFATSLDRYRDELMSEKPD</sequence>
<accession>A0A149UWY4</accession>